<dbReference type="SUPFAM" id="SSF51735">
    <property type="entry name" value="NAD(P)-binding Rossmann-fold domains"/>
    <property type="match status" value="1"/>
</dbReference>
<reference evidence="5 6" key="1">
    <citation type="submission" date="2019-01" db="EMBL/GenBank/DDBJ databases">
        <authorList>
            <person name="Ferrante I. M."/>
        </authorList>
    </citation>
    <scope>NUCLEOTIDE SEQUENCE [LARGE SCALE GENOMIC DNA]</scope>
    <source>
        <strain evidence="5 6">B856</strain>
    </source>
</reference>
<dbReference type="InterPro" id="IPR000683">
    <property type="entry name" value="Gfo/Idh/MocA-like_OxRdtase_N"/>
</dbReference>
<feature type="domain" description="GFO/IDH/MocA-like oxidoreductase" evidence="4">
    <location>
        <begin position="153"/>
        <end position="272"/>
    </location>
</feature>
<gene>
    <name evidence="5" type="ORF">PSNMU_V1.4_AUG-EV-PASAV3_0122810</name>
</gene>
<name>A0A448ZSV4_9STRA</name>
<evidence type="ECO:0000313" key="6">
    <source>
        <dbReference type="Proteomes" id="UP000291116"/>
    </source>
</evidence>
<comment type="similarity">
    <text evidence="1">Belongs to the Gfo/Idh/MocA family.</text>
</comment>
<dbReference type="InterPro" id="IPR036291">
    <property type="entry name" value="NAD(P)-bd_dom_sf"/>
</dbReference>
<dbReference type="Gene3D" id="3.40.50.720">
    <property type="entry name" value="NAD(P)-binding Rossmann-like Domain"/>
    <property type="match status" value="1"/>
</dbReference>
<dbReference type="GO" id="GO:0000166">
    <property type="term" value="F:nucleotide binding"/>
    <property type="evidence" value="ECO:0007669"/>
    <property type="project" value="InterPro"/>
</dbReference>
<accession>A0A448ZSV4</accession>
<feature type="domain" description="Gfo/Idh/MocA-like oxidoreductase N-terminal" evidence="3">
    <location>
        <begin position="20"/>
        <end position="144"/>
    </location>
</feature>
<keyword evidence="6" id="KW-1185">Reference proteome</keyword>
<sequence>MNMVAAKVQNLAKNFTKRCRVIVCGVGGRMGAIRTGLVYANPRFELCGVCDVNMEAADRIASKYSTRAFGDFEGLLDEFGSKDSTATLDGLVISTPTPTHGDLIKNAAENGLGMFVEKPIAEIPQEIEELYQVCEQHNVPLCCGFQRRFDESYARAAKSVQQGLIGKVSNAHIFFGDSPGPSFEFLLEGGNIFYDLSCHDVDFIRWALNDEIESVYACGSSSREELAKCNIQDNATMMMTTTRGCVVTLTMSRRAAYGYDQRCEMFGDFGKVSIGNEYETAAIVSDQNGDHLSRLKNSFDSRFHDAFGNEMNAFADTLMEKTPWMVKKEDVISVQKVAAAAKKSLETNQIIYVD</sequence>
<dbReference type="GO" id="GO:0016491">
    <property type="term" value="F:oxidoreductase activity"/>
    <property type="evidence" value="ECO:0007669"/>
    <property type="project" value="UniProtKB-KW"/>
</dbReference>
<evidence type="ECO:0000256" key="1">
    <source>
        <dbReference type="ARBA" id="ARBA00010928"/>
    </source>
</evidence>
<dbReference type="Gene3D" id="3.30.360.10">
    <property type="entry name" value="Dihydrodipicolinate Reductase, domain 2"/>
    <property type="match status" value="1"/>
</dbReference>
<dbReference type="SUPFAM" id="SSF55347">
    <property type="entry name" value="Glyceraldehyde-3-phosphate dehydrogenase-like, C-terminal domain"/>
    <property type="match status" value="1"/>
</dbReference>
<evidence type="ECO:0000313" key="5">
    <source>
        <dbReference type="EMBL" id="VEU45129.1"/>
    </source>
</evidence>
<dbReference type="GO" id="GO:0005737">
    <property type="term" value="C:cytoplasm"/>
    <property type="evidence" value="ECO:0007669"/>
    <property type="project" value="TreeGrafter"/>
</dbReference>
<dbReference type="Pfam" id="PF22725">
    <property type="entry name" value="GFO_IDH_MocA_C3"/>
    <property type="match status" value="1"/>
</dbReference>
<proteinExistence type="inferred from homology"/>
<dbReference type="OrthoDB" id="64915at2759"/>
<keyword evidence="2" id="KW-0560">Oxidoreductase</keyword>
<organism evidence="5 6">
    <name type="scientific">Pseudo-nitzschia multistriata</name>
    <dbReference type="NCBI Taxonomy" id="183589"/>
    <lineage>
        <taxon>Eukaryota</taxon>
        <taxon>Sar</taxon>
        <taxon>Stramenopiles</taxon>
        <taxon>Ochrophyta</taxon>
        <taxon>Bacillariophyta</taxon>
        <taxon>Bacillariophyceae</taxon>
        <taxon>Bacillariophycidae</taxon>
        <taxon>Bacillariales</taxon>
        <taxon>Bacillariaceae</taxon>
        <taxon>Pseudo-nitzschia</taxon>
    </lineage>
</organism>
<dbReference type="PANTHER" id="PTHR42840">
    <property type="entry name" value="NAD(P)-BINDING ROSSMANN-FOLD SUPERFAMILY PROTEIN-RELATED"/>
    <property type="match status" value="1"/>
</dbReference>
<dbReference type="GO" id="GO:0006740">
    <property type="term" value="P:NADPH regeneration"/>
    <property type="evidence" value="ECO:0007669"/>
    <property type="project" value="TreeGrafter"/>
</dbReference>
<dbReference type="InterPro" id="IPR055170">
    <property type="entry name" value="GFO_IDH_MocA-like_dom"/>
</dbReference>
<evidence type="ECO:0000259" key="3">
    <source>
        <dbReference type="Pfam" id="PF01408"/>
    </source>
</evidence>
<dbReference type="AlphaFoldDB" id="A0A448ZSV4"/>
<evidence type="ECO:0000259" key="4">
    <source>
        <dbReference type="Pfam" id="PF22725"/>
    </source>
</evidence>
<dbReference type="Proteomes" id="UP000291116">
    <property type="component" value="Unassembled WGS sequence"/>
</dbReference>
<dbReference type="PANTHER" id="PTHR42840:SF3">
    <property type="entry name" value="BINDING ROSSMANN FOLD OXIDOREDUCTASE, PUTATIVE (AFU_ORTHOLOGUE AFUA_2G10240)-RELATED"/>
    <property type="match status" value="1"/>
</dbReference>
<evidence type="ECO:0000256" key="2">
    <source>
        <dbReference type="ARBA" id="ARBA00023002"/>
    </source>
</evidence>
<dbReference type="EMBL" id="CAACVS010000688">
    <property type="protein sequence ID" value="VEU45129.1"/>
    <property type="molecule type" value="Genomic_DNA"/>
</dbReference>
<dbReference type="Pfam" id="PF01408">
    <property type="entry name" value="GFO_IDH_MocA"/>
    <property type="match status" value="1"/>
</dbReference>
<protein>
    <recommendedName>
        <fullName evidence="7">Gfo/Idh/MocA-like oxidoreductase N-terminal domain-containing protein</fullName>
    </recommendedName>
</protein>
<evidence type="ECO:0008006" key="7">
    <source>
        <dbReference type="Google" id="ProtNLM"/>
    </source>
</evidence>